<reference evidence="2 3" key="1">
    <citation type="submission" date="2018-10" db="EMBL/GenBank/DDBJ databases">
        <title>Sequencing the genomes of 1000 actinobacteria strains.</title>
        <authorList>
            <person name="Klenk H.-P."/>
        </authorList>
    </citation>
    <scope>NUCLEOTIDE SEQUENCE [LARGE SCALE GENOMIC DNA]</scope>
    <source>
        <strain evidence="2 3">DSM 45175</strain>
    </source>
</reference>
<dbReference type="Proteomes" id="UP000277671">
    <property type="component" value="Unassembled WGS sequence"/>
</dbReference>
<name>A0A495JBS5_9ACTN</name>
<keyword evidence="3" id="KW-1185">Reference proteome</keyword>
<gene>
    <name evidence="2" type="ORF">BDK92_0403</name>
</gene>
<protein>
    <submittedName>
        <fullName evidence="2">Uncharacterized protein</fullName>
    </submittedName>
</protein>
<evidence type="ECO:0000313" key="3">
    <source>
        <dbReference type="Proteomes" id="UP000277671"/>
    </source>
</evidence>
<sequence length="60" mass="6855">MARPETARFLRQRREDLRPADVDLPADGRLRGFYPLNSTTESALSSRPAARSSWRITKLP</sequence>
<feature type="compositionally biased region" description="Low complexity" evidence="1">
    <location>
        <begin position="42"/>
        <end position="60"/>
    </location>
</feature>
<evidence type="ECO:0000256" key="1">
    <source>
        <dbReference type="SAM" id="MobiDB-lite"/>
    </source>
</evidence>
<feature type="region of interest" description="Disordered" evidence="1">
    <location>
        <begin position="1"/>
        <end position="22"/>
    </location>
</feature>
<dbReference type="AlphaFoldDB" id="A0A495JBS5"/>
<proteinExistence type="predicted"/>
<feature type="region of interest" description="Disordered" evidence="1">
    <location>
        <begin position="38"/>
        <end position="60"/>
    </location>
</feature>
<dbReference type="EMBL" id="RBKT01000001">
    <property type="protein sequence ID" value="RKR86181.1"/>
    <property type="molecule type" value="Genomic_DNA"/>
</dbReference>
<accession>A0A495JBS5</accession>
<evidence type="ECO:0000313" key="2">
    <source>
        <dbReference type="EMBL" id="RKR86181.1"/>
    </source>
</evidence>
<comment type="caution">
    <text evidence="2">The sequence shown here is derived from an EMBL/GenBank/DDBJ whole genome shotgun (WGS) entry which is preliminary data.</text>
</comment>
<organism evidence="2 3">
    <name type="scientific">Micromonospora pisi</name>
    <dbReference type="NCBI Taxonomy" id="589240"/>
    <lineage>
        <taxon>Bacteria</taxon>
        <taxon>Bacillati</taxon>
        <taxon>Actinomycetota</taxon>
        <taxon>Actinomycetes</taxon>
        <taxon>Micromonosporales</taxon>
        <taxon>Micromonosporaceae</taxon>
        <taxon>Micromonospora</taxon>
    </lineage>
</organism>